<evidence type="ECO:0000256" key="7">
    <source>
        <dbReference type="ARBA" id="ARBA00022958"/>
    </source>
</evidence>
<evidence type="ECO:0000256" key="9">
    <source>
        <dbReference type="HAMAP-Rule" id="MF_01987"/>
    </source>
</evidence>
<keyword evidence="5 9" id="KW-0067">ATP-binding</keyword>
<feature type="binding site" evidence="9">
    <location>
        <position position="261"/>
    </location>
    <ligand>
        <name>substrate</name>
    </ligand>
</feature>
<dbReference type="GO" id="GO:0005829">
    <property type="term" value="C:cytosol"/>
    <property type="evidence" value="ECO:0007669"/>
    <property type="project" value="TreeGrafter"/>
</dbReference>
<dbReference type="EC" id="2.7.1.15" evidence="9 10"/>
<dbReference type="InterPro" id="IPR011877">
    <property type="entry name" value="Ribokinase"/>
</dbReference>
<evidence type="ECO:0000256" key="8">
    <source>
        <dbReference type="ARBA" id="ARBA00023277"/>
    </source>
</evidence>
<dbReference type="GO" id="GO:0005524">
    <property type="term" value="F:ATP binding"/>
    <property type="evidence" value="ECO:0007669"/>
    <property type="project" value="UniProtKB-UniRule"/>
</dbReference>
<feature type="binding site" evidence="9">
    <location>
        <begin position="19"/>
        <end position="21"/>
    </location>
    <ligand>
        <name>substrate</name>
    </ligand>
</feature>
<dbReference type="UniPathway" id="UPA00916">
    <property type="reaction ID" value="UER00889"/>
</dbReference>
<comment type="similarity">
    <text evidence="9">Belongs to the carbohydrate kinase PfkB family. Ribokinase subfamily.</text>
</comment>
<dbReference type="CDD" id="cd01174">
    <property type="entry name" value="ribokinase"/>
    <property type="match status" value="1"/>
</dbReference>
<comment type="subcellular location">
    <subcellularLocation>
        <location evidence="9">Cytoplasm</location>
    </subcellularLocation>
</comment>
<comment type="catalytic activity">
    <reaction evidence="9">
        <text>D-ribose + ATP = D-ribose 5-phosphate + ADP + H(+)</text>
        <dbReference type="Rhea" id="RHEA:13697"/>
        <dbReference type="ChEBI" id="CHEBI:15378"/>
        <dbReference type="ChEBI" id="CHEBI:30616"/>
        <dbReference type="ChEBI" id="CHEBI:47013"/>
        <dbReference type="ChEBI" id="CHEBI:78346"/>
        <dbReference type="ChEBI" id="CHEBI:456216"/>
        <dbReference type="EC" id="2.7.1.15"/>
    </reaction>
</comment>
<proteinExistence type="inferred from homology"/>
<evidence type="ECO:0000313" key="12">
    <source>
        <dbReference type="EMBL" id="KRO00442.1"/>
    </source>
</evidence>
<dbReference type="STRING" id="993692.IV57_GL001546"/>
<sequence length="310" mass="32955">MYFKEEFNMKKIVVLGSINVDTILNIARLPLPGETMAMSNRSTAGGGKGANQAIAAVRAGSETAFISKIGKDHAADFMIDTFKEDGLNIEHVTEDETAGTGKAYILLDDNGQNSILIYGGANQTITTEDIKNASETIASADCLITEFETPLEASIEAFKIAKANKVLTILNPAPAKNNIPEELLKLSDIIVPNETEAEAITGIKVTDLDSMKKAAKKLHTMGVKHVIITVGANGAFYSLGEEDGFVNAFKVNTVDTTAAGDTFIGYLASALNSDLGNIEEAMKFASKASSITVQTQGAQNSIPYVKNVKI</sequence>
<dbReference type="InterPro" id="IPR029056">
    <property type="entry name" value="Ribokinase-like"/>
</dbReference>
<feature type="binding site" evidence="9">
    <location>
        <position position="148"/>
    </location>
    <ligand>
        <name>substrate</name>
    </ligand>
</feature>
<dbReference type="AlphaFoldDB" id="A0A0R2LPZ5"/>
<keyword evidence="7 9" id="KW-0630">Potassium</keyword>
<feature type="domain" description="Carbohydrate kinase PfkB" evidence="11">
    <location>
        <begin position="9"/>
        <end position="303"/>
    </location>
</feature>
<dbReference type="Gene3D" id="3.40.1190.20">
    <property type="match status" value="1"/>
</dbReference>
<dbReference type="Pfam" id="PF00294">
    <property type="entry name" value="PfkB"/>
    <property type="match status" value="1"/>
</dbReference>
<evidence type="ECO:0000259" key="11">
    <source>
        <dbReference type="Pfam" id="PF00294"/>
    </source>
</evidence>
<accession>A0A0R2LPZ5</accession>
<dbReference type="EMBL" id="JQCF01000003">
    <property type="protein sequence ID" value="KRO00442.1"/>
    <property type="molecule type" value="Genomic_DNA"/>
</dbReference>
<comment type="subunit">
    <text evidence="9">Homodimer.</text>
</comment>
<protein>
    <recommendedName>
        <fullName evidence="9 10">Ribokinase</fullName>
        <shortName evidence="9">RK</shortName>
        <ecNumber evidence="9 10">2.7.1.15</ecNumber>
    </recommendedName>
</protein>
<feature type="binding site" evidence="9">
    <location>
        <position position="257"/>
    </location>
    <ligand>
        <name>K(+)</name>
        <dbReference type="ChEBI" id="CHEBI:29103"/>
    </ligand>
</feature>
<dbReference type="GO" id="GO:0004747">
    <property type="term" value="F:ribokinase activity"/>
    <property type="evidence" value="ECO:0007669"/>
    <property type="project" value="UniProtKB-UniRule"/>
</dbReference>
<evidence type="ECO:0000313" key="13">
    <source>
        <dbReference type="Proteomes" id="UP000051006"/>
    </source>
</evidence>
<evidence type="ECO:0000256" key="3">
    <source>
        <dbReference type="ARBA" id="ARBA00022741"/>
    </source>
</evidence>
<feature type="binding site" evidence="9">
    <location>
        <begin position="47"/>
        <end position="51"/>
    </location>
    <ligand>
        <name>substrate</name>
    </ligand>
</feature>
<dbReference type="GO" id="GO:0046872">
    <property type="term" value="F:metal ion binding"/>
    <property type="evidence" value="ECO:0007669"/>
    <property type="project" value="UniProtKB-KW"/>
</dbReference>
<dbReference type="HAMAP" id="MF_01987">
    <property type="entry name" value="Ribokinase"/>
    <property type="match status" value="1"/>
</dbReference>
<feature type="binding site" evidence="9">
    <location>
        <position position="255"/>
    </location>
    <ligand>
        <name>K(+)</name>
        <dbReference type="ChEBI" id="CHEBI:29103"/>
    </ligand>
</feature>
<keyword evidence="4 9" id="KW-0418">Kinase</keyword>
<dbReference type="Proteomes" id="UP000051006">
    <property type="component" value="Unassembled WGS sequence"/>
</dbReference>
<feature type="binding site" evidence="9">
    <location>
        <position position="292"/>
    </location>
    <ligand>
        <name>K(+)</name>
        <dbReference type="ChEBI" id="CHEBI:29103"/>
    </ligand>
</feature>
<evidence type="ECO:0000256" key="5">
    <source>
        <dbReference type="ARBA" id="ARBA00022840"/>
    </source>
</evidence>
<name>A0A0R2LPZ5_9LACO</name>
<feature type="binding site" evidence="9">
    <location>
        <begin position="260"/>
        <end position="261"/>
    </location>
    <ligand>
        <name>ATP</name>
        <dbReference type="ChEBI" id="CHEBI:30616"/>
    </ligand>
</feature>
<keyword evidence="1 9" id="KW-0808">Transferase</keyword>
<feature type="binding site" evidence="9">
    <location>
        <position position="301"/>
    </location>
    <ligand>
        <name>K(+)</name>
        <dbReference type="ChEBI" id="CHEBI:29103"/>
    </ligand>
</feature>
<evidence type="ECO:0000256" key="1">
    <source>
        <dbReference type="ARBA" id="ARBA00022679"/>
    </source>
</evidence>
<dbReference type="PANTHER" id="PTHR10584:SF166">
    <property type="entry name" value="RIBOKINASE"/>
    <property type="match status" value="1"/>
</dbReference>
<dbReference type="PRINTS" id="PR00990">
    <property type="entry name" value="RIBOKINASE"/>
</dbReference>
<comment type="caution">
    <text evidence="12">The sequence shown here is derived from an EMBL/GenBank/DDBJ whole genome shotgun (WGS) entry which is preliminary data.</text>
</comment>
<keyword evidence="2 9" id="KW-0479">Metal-binding</keyword>
<dbReference type="InterPro" id="IPR002139">
    <property type="entry name" value="Ribo/fructo_kinase"/>
</dbReference>
<keyword evidence="6 9" id="KW-0460">Magnesium</keyword>
<dbReference type="PATRIC" id="fig|993692.3.peg.1569"/>
<comment type="activity regulation">
    <text evidence="9">Activated by a monovalent cation that binds near, but not in, the active site. The most likely occupant of the site in vivo is potassium. Ion binding induces a conformational change that may alter substrate affinity.</text>
</comment>
<evidence type="ECO:0000256" key="10">
    <source>
        <dbReference type="NCBIfam" id="TIGR02152"/>
    </source>
</evidence>
<comment type="caution">
    <text evidence="9">Lacks conserved residue(s) required for the propagation of feature annotation.</text>
</comment>
<comment type="cofactor">
    <cofactor evidence="9">
        <name>Mg(2+)</name>
        <dbReference type="ChEBI" id="CHEBI:18420"/>
    </cofactor>
    <text evidence="9">Requires a divalent cation, most likely magnesium in vivo, as an electrophilic catalyst to aid phosphoryl group transfer. It is the chelate of the metal and the nucleotide that is the actual substrate.</text>
</comment>
<keyword evidence="13" id="KW-1185">Reference proteome</keyword>
<feature type="binding site" evidence="9">
    <location>
        <position position="295"/>
    </location>
    <ligand>
        <name>K(+)</name>
        <dbReference type="ChEBI" id="CHEBI:29103"/>
    </ligand>
</feature>
<feature type="binding site" evidence="9">
    <location>
        <position position="193"/>
    </location>
    <ligand>
        <name>ATP</name>
        <dbReference type="ChEBI" id="CHEBI:30616"/>
    </ligand>
</feature>
<keyword evidence="3 9" id="KW-0547">Nucleotide-binding</keyword>
<dbReference type="SUPFAM" id="SSF53613">
    <property type="entry name" value="Ribokinase-like"/>
    <property type="match status" value="1"/>
</dbReference>
<keyword evidence="8 9" id="KW-0119">Carbohydrate metabolism</keyword>
<reference evidence="12 13" key="1">
    <citation type="journal article" date="2015" name="Genome Announc.">
        <title>Expanding the biotechnology potential of lactobacilli through comparative genomics of 213 strains and associated genera.</title>
        <authorList>
            <person name="Sun Z."/>
            <person name="Harris H.M."/>
            <person name="McCann A."/>
            <person name="Guo C."/>
            <person name="Argimon S."/>
            <person name="Zhang W."/>
            <person name="Yang X."/>
            <person name="Jeffery I.B."/>
            <person name="Cooney J.C."/>
            <person name="Kagawa T.F."/>
            <person name="Liu W."/>
            <person name="Song Y."/>
            <person name="Salvetti E."/>
            <person name="Wrobel A."/>
            <person name="Rasinkangas P."/>
            <person name="Parkhill J."/>
            <person name="Rea M.C."/>
            <person name="O'Sullivan O."/>
            <person name="Ritari J."/>
            <person name="Douillard F.P."/>
            <person name="Paul Ross R."/>
            <person name="Yang R."/>
            <person name="Briner A.E."/>
            <person name="Felis G.E."/>
            <person name="de Vos W.M."/>
            <person name="Barrangou R."/>
            <person name="Klaenhammer T.R."/>
            <person name="Caufield P.W."/>
            <person name="Cui Y."/>
            <person name="Zhang H."/>
            <person name="O'Toole P.W."/>
        </authorList>
    </citation>
    <scope>NUCLEOTIDE SEQUENCE [LARGE SCALE GENOMIC DNA]</scope>
    <source>
        <strain evidence="12 13">DSM 24716</strain>
    </source>
</reference>
<gene>
    <name evidence="9" type="primary">rbsK</name>
    <name evidence="12" type="ORF">IV57_GL001546</name>
</gene>
<dbReference type="NCBIfam" id="TIGR02152">
    <property type="entry name" value="D_ribokin_bact"/>
    <property type="match status" value="1"/>
</dbReference>
<dbReference type="InterPro" id="IPR011611">
    <property type="entry name" value="PfkB_dom"/>
</dbReference>
<feature type="binding site" evidence="9">
    <location>
        <begin position="229"/>
        <end position="234"/>
    </location>
    <ligand>
        <name>ATP</name>
        <dbReference type="ChEBI" id="CHEBI:30616"/>
    </ligand>
</feature>
<organism evidence="12 13">
    <name type="scientific">Companilactobacillus kimchiensis</name>
    <dbReference type="NCBI Taxonomy" id="993692"/>
    <lineage>
        <taxon>Bacteria</taxon>
        <taxon>Bacillati</taxon>
        <taxon>Bacillota</taxon>
        <taxon>Bacilli</taxon>
        <taxon>Lactobacillales</taxon>
        <taxon>Lactobacillaceae</taxon>
        <taxon>Companilactobacillus</taxon>
    </lineage>
</organism>
<comment type="function">
    <text evidence="9">Catalyzes the phosphorylation of ribose at O-5 in a reaction requiring ATP and magnesium. The resulting D-ribose-5-phosphate can then be used either for sythesis of nucleotides, histidine, and tryptophan, or as a component of the pentose phosphate pathway.</text>
</comment>
<dbReference type="GO" id="GO:0019303">
    <property type="term" value="P:D-ribose catabolic process"/>
    <property type="evidence" value="ECO:0007669"/>
    <property type="project" value="UniProtKB-UniRule"/>
</dbReference>
<dbReference type="PANTHER" id="PTHR10584">
    <property type="entry name" value="SUGAR KINASE"/>
    <property type="match status" value="1"/>
</dbReference>
<evidence type="ECO:0000256" key="2">
    <source>
        <dbReference type="ARBA" id="ARBA00022723"/>
    </source>
</evidence>
<evidence type="ECO:0000256" key="6">
    <source>
        <dbReference type="ARBA" id="ARBA00022842"/>
    </source>
</evidence>
<comment type="pathway">
    <text evidence="9">Carbohydrate metabolism; D-ribose degradation; D-ribose 5-phosphate from beta-D-ribopyranose: step 2/2.</text>
</comment>
<evidence type="ECO:0000256" key="4">
    <source>
        <dbReference type="ARBA" id="ARBA00022777"/>
    </source>
</evidence>
<feature type="active site" description="Proton acceptor" evidence="9">
    <location>
        <position position="261"/>
    </location>
</feature>
<keyword evidence="9" id="KW-0963">Cytoplasm</keyword>
<feature type="binding site" evidence="9">
    <location>
        <position position="297"/>
    </location>
    <ligand>
        <name>K(+)</name>
        <dbReference type="ChEBI" id="CHEBI:29103"/>
    </ligand>
</feature>